<dbReference type="HOGENOM" id="CLU_142887_0_0_10"/>
<dbReference type="PROSITE" id="PS51257">
    <property type="entry name" value="PROKAR_LIPOPROTEIN"/>
    <property type="match status" value="1"/>
</dbReference>
<evidence type="ECO:0000256" key="1">
    <source>
        <dbReference type="SAM" id="MobiDB-lite"/>
    </source>
</evidence>
<feature type="compositionally biased region" description="Basic and acidic residues" evidence="1">
    <location>
        <begin position="23"/>
        <end position="46"/>
    </location>
</feature>
<dbReference type="PATRIC" id="fig|926562.3.peg.3470"/>
<evidence type="ECO:0000313" key="4">
    <source>
        <dbReference type="Proteomes" id="UP000005631"/>
    </source>
</evidence>
<dbReference type="eggNOG" id="ENOG50329R5">
    <property type="taxonomic scope" value="Bacteria"/>
</dbReference>
<sequence>MKKVMIVASVALMVACQPNAGESEEKGHQHEHGTQSKSEPHIHESSGDSNVKLNNGKRWEGNAETTEGINNMLVLGNNFDEETQAYDQLQVDLQNEFRTIFKKCTMTGEAHDQLHNYLIPLKAKIEKVTGDNLTEIRDYLKTYKNYFQ</sequence>
<evidence type="ECO:0000313" key="3">
    <source>
        <dbReference type="EMBL" id="AEV34400.1"/>
    </source>
</evidence>
<evidence type="ECO:0008006" key="5">
    <source>
        <dbReference type="Google" id="ProtNLM"/>
    </source>
</evidence>
<name>G8R5T4_OWEHD</name>
<organism evidence="3 4">
    <name type="scientific">Owenweeksia hongkongensis (strain DSM 17368 / CIP 108786 / JCM 12287 / NRRL B-23963 / UST20020801)</name>
    <dbReference type="NCBI Taxonomy" id="926562"/>
    <lineage>
        <taxon>Bacteria</taxon>
        <taxon>Pseudomonadati</taxon>
        <taxon>Bacteroidota</taxon>
        <taxon>Flavobacteriia</taxon>
        <taxon>Flavobacteriales</taxon>
        <taxon>Owenweeksiaceae</taxon>
        <taxon>Owenweeksia</taxon>
    </lineage>
</organism>
<dbReference type="OrthoDB" id="1440611at2"/>
<dbReference type="Proteomes" id="UP000005631">
    <property type="component" value="Chromosome"/>
</dbReference>
<dbReference type="RefSeq" id="WP_014203747.1">
    <property type="nucleotide sequence ID" value="NC_016599.1"/>
</dbReference>
<gene>
    <name evidence="3" type="ordered locus">Oweho_3451</name>
</gene>
<keyword evidence="4" id="KW-1185">Reference proteome</keyword>
<protein>
    <recommendedName>
        <fullName evidence="5">Lipoprotein</fullName>
    </recommendedName>
</protein>
<keyword evidence="2" id="KW-0732">Signal</keyword>
<evidence type="ECO:0000256" key="2">
    <source>
        <dbReference type="SAM" id="SignalP"/>
    </source>
</evidence>
<accession>G8R5T4</accession>
<feature type="chain" id="PRO_5003515479" description="Lipoprotein" evidence="2">
    <location>
        <begin position="21"/>
        <end position="148"/>
    </location>
</feature>
<dbReference type="EMBL" id="CP003156">
    <property type="protein sequence ID" value="AEV34400.1"/>
    <property type="molecule type" value="Genomic_DNA"/>
</dbReference>
<dbReference type="STRING" id="926562.Oweho_3451"/>
<dbReference type="KEGG" id="oho:Oweho_3451"/>
<reference evidence="3 4" key="1">
    <citation type="journal article" date="2012" name="Stand. Genomic Sci.">
        <title>Genome sequence of the orange-pigmented seawater bacterium Owenweeksia hongkongensis type strain (UST20020801(T)).</title>
        <authorList>
            <person name="Riedel T."/>
            <person name="Held B."/>
            <person name="Nolan M."/>
            <person name="Lucas S."/>
            <person name="Lapidus A."/>
            <person name="Tice H."/>
            <person name="Del Rio T.G."/>
            <person name="Cheng J.F."/>
            <person name="Han C."/>
            <person name="Tapia R."/>
            <person name="Goodwin L.A."/>
            <person name="Pitluck S."/>
            <person name="Liolios K."/>
            <person name="Mavromatis K."/>
            <person name="Pagani I."/>
            <person name="Ivanova N."/>
            <person name="Mikhailova N."/>
            <person name="Pati A."/>
            <person name="Chen A."/>
            <person name="Palaniappan K."/>
            <person name="Rohde M."/>
            <person name="Tindall B.J."/>
            <person name="Detter J.C."/>
            <person name="Goker M."/>
            <person name="Woyke T."/>
            <person name="Bristow J."/>
            <person name="Eisen J.A."/>
            <person name="Markowitz V."/>
            <person name="Hugenholtz P."/>
            <person name="Klenk H.P."/>
            <person name="Kyrpides N.C."/>
        </authorList>
    </citation>
    <scope>NUCLEOTIDE SEQUENCE</scope>
    <source>
        <strain evidence="4">DSM 17368 / JCM 12287 / NRRL B-23963</strain>
    </source>
</reference>
<proteinExistence type="predicted"/>
<feature type="region of interest" description="Disordered" evidence="1">
    <location>
        <begin position="21"/>
        <end position="66"/>
    </location>
</feature>
<dbReference type="AlphaFoldDB" id="G8R5T4"/>
<feature type="signal peptide" evidence="2">
    <location>
        <begin position="1"/>
        <end position="20"/>
    </location>
</feature>